<reference evidence="1" key="1">
    <citation type="submission" date="2018-05" db="EMBL/GenBank/DDBJ databases">
        <authorList>
            <person name="Lanie J.A."/>
            <person name="Ng W.-L."/>
            <person name="Kazmierczak K.M."/>
            <person name="Andrzejewski T.M."/>
            <person name="Davidsen T.M."/>
            <person name="Wayne K.J."/>
            <person name="Tettelin H."/>
            <person name="Glass J.I."/>
            <person name="Rusch D."/>
            <person name="Podicherti R."/>
            <person name="Tsui H.-C.T."/>
            <person name="Winkler M.E."/>
        </authorList>
    </citation>
    <scope>NUCLEOTIDE SEQUENCE</scope>
</reference>
<name>A0A381UPA7_9ZZZZ</name>
<proteinExistence type="predicted"/>
<accession>A0A381UPA7</accession>
<gene>
    <name evidence="1" type="ORF">METZ01_LOCUS82678</name>
</gene>
<evidence type="ECO:0000313" key="1">
    <source>
        <dbReference type="EMBL" id="SVA29824.1"/>
    </source>
</evidence>
<protein>
    <submittedName>
        <fullName evidence="1">Uncharacterized protein</fullName>
    </submittedName>
</protein>
<dbReference type="EMBL" id="UINC01006818">
    <property type="protein sequence ID" value="SVA29824.1"/>
    <property type="molecule type" value="Genomic_DNA"/>
</dbReference>
<organism evidence="1">
    <name type="scientific">marine metagenome</name>
    <dbReference type="NCBI Taxonomy" id="408172"/>
    <lineage>
        <taxon>unclassified sequences</taxon>
        <taxon>metagenomes</taxon>
        <taxon>ecological metagenomes</taxon>
    </lineage>
</organism>
<sequence>MNKTEEVTQQKLAVLLTEAVSRQGMN</sequence>
<dbReference type="AlphaFoldDB" id="A0A381UPA7"/>